<dbReference type="EMBL" id="JBHTGR010000017">
    <property type="protein sequence ID" value="MFC7747248.1"/>
    <property type="molecule type" value="Genomic_DNA"/>
</dbReference>
<evidence type="ECO:0000313" key="17">
    <source>
        <dbReference type="EMBL" id="MFC7747248.1"/>
    </source>
</evidence>
<evidence type="ECO:0000256" key="2">
    <source>
        <dbReference type="ARBA" id="ARBA00001460"/>
    </source>
</evidence>
<dbReference type="NCBIfam" id="NF002747">
    <property type="entry name" value="PRK02759.1"/>
    <property type="match status" value="1"/>
</dbReference>
<dbReference type="InterPro" id="IPR021130">
    <property type="entry name" value="PRib-ATP_PPHydrolase-like"/>
</dbReference>
<keyword evidence="12 15" id="KW-0067">ATP-binding</keyword>
<evidence type="ECO:0000256" key="15">
    <source>
        <dbReference type="HAMAP-Rule" id="MF_01019"/>
    </source>
</evidence>
<evidence type="ECO:0000256" key="14">
    <source>
        <dbReference type="ARBA" id="ARBA00023268"/>
    </source>
</evidence>
<dbReference type="CDD" id="cd11534">
    <property type="entry name" value="NTP-PPase_HisIE_like"/>
    <property type="match status" value="1"/>
</dbReference>
<keyword evidence="11 15" id="KW-0378">Hydrolase</keyword>
<dbReference type="SUPFAM" id="SSF101386">
    <property type="entry name" value="all-alpha NTP pyrophosphatases"/>
    <property type="match status" value="1"/>
</dbReference>
<dbReference type="InterPro" id="IPR026660">
    <property type="entry name" value="PRA-CH"/>
</dbReference>
<gene>
    <name evidence="15 17" type="primary">hisIE</name>
    <name evidence="15" type="synonym">hisI</name>
    <name evidence="17" type="ORF">ACFQU8_08355</name>
</gene>
<dbReference type="InterPro" id="IPR008179">
    <property type="entry name" value="HisE"/>
</dbReference>
<dbReference type="EC" id="3.5.4.19" evidence="15"/>
<evidence type="ECO:0000256" key="10">
    <source>
        <dbReference type="ARBA" id="ARBA00022741"/>
    </source>
</evidence>
<dbReference type="PANTHER" id="PTHR42945:SF9">
    <property type="entry name" value="HISTIDINE BIOSYNTHESIS BIFUNCTIONAL PROTEIN HISIE"/>
    <property type="match status" value="1"/>
</dbReference>
<dbReference type="EC" id="3.6.1.31" evidence="15"/>
<evidence type="ECO:0000256" key="13">
    <source>
        <dbReference type="ARBA" id="ARBA00023102"/>
    </source>
</evidence>
<feature type="region of interest" description="Phosphoribosyl-AMP cyclohydrolase" evidence="15">
    <location>
        <begin position="1"/>
        <end position="114"/>
    </location>
</feature>
<dbReference type="InterPro" id="IPR038019">
    <property type="entry name" value="PRib_AMP_CycHydrolase_sf"/>
</dbReference>
<evidence type="ECO:0000256" key="8">
    <source>
        <dbReference type="ARBA" id="ARBA00022490"/>
    </source>
</evidence>
<dbReference type="NCBIfam" id="TIGR03188">
    <property type="entry name" value="histidine_hisI"/>
    <property type="match status" value="1"/>
</dbReference>
<dbReference type="HAMAP" id="MF_01019">
    <property type="entry name" value="HisIE"/>
    <property type="match status" value="1"/>
</dbReference>
<evidence type="ECO:0000256" key="6">
    <source>
        <dbReference type="ARBA" id="ARBA00007731"/>
    </source>
</evidence>
<evidence type="ECO:0000256" key="4">
    <source>
        <dbReference type="ARBA" id="ARBA00005169"/>
    </source>
</evidence>
<dbReference type="NCBIfam" id="NF000768">
    <property type="entry name" value="PRK00051.1"/>
    <property type="match status" value="1"/>
</dbReference>
<reference evidence="18" key="1">
    <citation type="journal article" date="2019" name="Int. J. Syst. Evol. Microbiol.">
        <title>The Global Catalogue of Microorganisms (GCM) 10K type strain sequencing project: providing services to taxonomists for standard genome sequencing and annotation.</title>
        <authorList>
            <consortium name="The Broad Institute Genomics Platform"/>
            <consortium name="The Broad Institute Genome Sequencing Center for Infectious Disease"/>
            <person name="Wu L."/>
            <person name="Ma J."/>
        </authorList>
    </citation>
    <scope>NUCLEOTIDE SEQUENCE [LARGE SCALE GENOMIC DNA]</scope>
    <source>
        <strain evidence="18">JCM 30234</strain>
    </source>
</reference>
<dbReference type="InterPro" id="IPR002496">
    <property type="entry name" value="PRib_AMP_CycHydrolase_dom"/>
</dbReference>
<comment type="similarity">
    <text evidence="6 15">In the C-terminal section; belongs to the PRA-PH family.</text>
</comment>
<comment type="catalytic activity">
    <reaction evidence="1 15">
        <text>1-(5-phospho-beta-D-ribosyl)-5'-AMP + H2O = 1-(5-phospho-beta-D-ribosyl)-5-[(5-phospho-beta-D-ribosylamino)methylideneamino]imidazole-4-carboxamide</text>
        <dbReference type="Rhea" id="RHEA:20049"/>
        <dbReference type="ChEBI" id="CHEBI:15377"/>
        <dbReference type="ChEBI" id="CHEBI:58435"/>
        <dbReference type="ChEBI" id="CHEBI:59457"/>
        <dbReference type="EC" id="3.5.4.19"/>
    </reaction>
</comment>
<dbReference type="PANTHER" id="PTHR42945">
    <property type="entry name" value="HISTIDINE BIOSYNTHESIS BIFUNCTIONAL PROTEIN"/>
    <property type="match status" value="1"/>
</dbReference>
<comment type="pathway">
    <text evidence="4 15">Amino-acid biosynthesis; L-histidine biosynthesis; L-histidine from 5-phospho-alpha-D-ribose 1-diphosphate: step 3/9.</text>
</comment>
<dbReference type="Gene3D" id="1.10.287.1080">
    <property type="entry name" value="MazG-like"/>
    <property type="match status" value="1"/>
</dbReference>
<keyword evidence="18" id="KW-1185">Reference proteome</keyword>
<dbReference type="SUPFAM" id="SSF141734">
    <property type="entry name" value="HisI-like"/>
    <property type="match status" value="1"/>
</dbReference>
<dbReference type="RefSeq" id="WP_382358796.1">
    <property type="nucleotide sequence ID" value="NZ_JBHTGR010000017.1"/>
</dbReference>
<accession>A0ABW2UVH0</accession>
<keyword evidence="13 15" id="KW-0368">Histidine biosynthesis</keyword>
<keyword evidence="9 15" id="KW-0028">Amino-acid biosynthesis</keyword>
<feature type="domain" description="Phosphoribosyl-AMP cyclohydrolase" evidence="16">
    <location>
        <begin position="29"/>
        <end position="101"/>
    </location>
</feature>
<dbReference type="InterPro" id="IPR023019">
    <property type="entry name" value="His_synth_HisIE"/>
</dbReference>
<dbReference type="GO" id="GO:0004636">
    <property type="term" value="F:phosphoribosyl-ATP diphosphatase activity"/>
    <property type="evidence" value="ECO:0007669"/>
    <property type="project" value="UniProtKB-EC"/>
</dbReference>
<proteinExistence type="inferred from homology"/>
<dbReference type="HAMAP" id="MF_01020">
    <property type="entry name" value="HisE"/>
    <property type="match status" value="1"/>
</dbReference>
<dbReference type="HAMAP" id="MF_01021">
    <property type="entry name" value="HisI"/>
    <property type="match status" value="1"/>
</dbReference>
<keyword evidence="10 15" id="KW-0547">Nucleotide-binding</keyword>
<organism evidence="17 18">
    <name type="scientific">Lentibacillus kimchii</name>
    <dbReference type="NCBI Taxonomy" id="1542911"/>
    <lineage>
        <taxon>Bacteria</taxon>
        <taxon>Bacillati</taxon>
        <taxon>Bacillota</taxon>
        <taxon>Bacilli</taxon>
        <taxon>Bacillales</taxon>
        <taxon>Bacillaceae</taxon>
        <taxon>Lentibacillus</taxon>
    </lineage>
</organism>
<evidence type="ECO:0000256" key="1">
    <source>
        <dbReference type="ARBA" id="ARBA00000024"/>
    </source>
</evidence>
<dbReference type="Pfam" id="PF01502">
    <property type="entry name" value="PRA-CH"/>
    <property type="match status" value="1"/>
</dbReference>
<feature type="region of interest" description="Phosphoribosyl-ATP pyrophosphohydrolase" evidence="15">
    <location>
        <begin position="115"/>
        <end position="211"/>
    </location>
</feature>
<evidence type="ECO:0000256" key="7">
    <source>
        <dbReference type="ARBA" id="ARBA00008299"/>
    </source>
</evidence>
<evidence type="ECO:0000313" key="18">
    <source>
        <dbReference type="Proteomes" id="UP001596620"/>
    </source>
</evidence>
<evidence type="ECO:0000256" key="11">
    <source>
        <dbReference type="ARBA" id="ARBA00022801"/>
    </source>
</evidence>
<comment type="catalytic activity">
    <reaction evidence="2 15">
        <text>1-(5-phospho-beta-D-ribosyl)-ATP + H2O = 1-(5-phospho-beta-D-ribosyl)-5'-AMP + diphosphate + H(+)</text>
        <dbReference type="Rhea" id="RHEA:22828"/>
        <dbReference type="ChEBI" id="CHEBI:15377"/>
        <dbReference type="ChEBI" id="CHEBI:15378"/>
        <dbReference type="ChEBI" id="CHEBI:33019"/>
        <dbReference type="ChEBI" id="CHEBI:59457"/>
        <dbReference type="ChEBI" id="CHEBI:73183"/>
        <dbReference type="EC" id="3.6.1.31"/>
    </reaction>
</comment>
<keyword evidence="8 15" id="KW-0963">Cytoplasm</keyword>
<comment type="similarity">
    <text evidence="7 15">In the N-terminal section; belongs to the PRA-CH family.</text>
</comment>
<comment type="pathway">
    <text evidence="5 15">Amino-acid biosynthesis; L-histidine biosynthesis; L-histidine from 5-phospho-alpha-D-ribose 1-diphosphate: step 2/9.</text>
</comment>
<evidence type="ECO:0000256" key="9">
    <source>
        <dbReference type="ARBA" id="ARBA00022605"/>
    </source>
</evidence>
<dbReference type="GO" id="GO:0004635">
    <property type="term" value="F:phosphoribosyl-AMP cyclohydrolase activity"/>
    <property type="evidence" value="ECO:0007669"/>
    <property type="project" value="UniProtKB-EC"/>
</dbReference>
<dbReference type="Gene3D" id="3.10.20.810">
    <property type="entry name" value="Phosphoribosyl-AMP cyclohydrolase"/>
    <property type="match status" value="1"/>
</dbReference>
<protein>
    <recommendedName>
        <fullName evidence="15">Histidine biosynthesis bifunctional protein HisIE</fullName>
    </recommendedName>
    <domain>
        <recommendedName>
            <fullName evidence="15">Phosphoribosyl-AMP cyclohydrolase</fullName>
            <shortName evidence="15">PRA-CH</shortName>
            <ecNumber evidence="15">3.5.4.19</ecNumber>
        </recommendedName>
    </domain>
    <domain>
        <recommendedName>
            <fullName evidence="15">Phosphoribosyl-ATP pyrophosphatase</fullName>
            <shortName evidence="15">PRA-PH</shortName>
            <ecNumber evidence="15">3.6.1.31</ecNumber>
        </recommendedName>
    </domain>
</protein>
<evidence type="ECO:0000256" key="5">
    <source>
        <dbReference type="ARBA" id="ARBA00005204"/>
    </source>
</evidence>
<evidence type="ECO:0000256" key="12">
    <source>
        <dbReference type="ARBA" id="ARBA00022840"/>
    </source>
</evidence>
<evidence type="ECO:0000256" key="3">
    <source>
        <dbReference type="ARBA" id="ARBA00004496"/>
    </source>
</evidence>
<dbReference type="Pfam" id="PF01503">
    <property type="entry name" value="PRA-PH"/>
    <property type="match status" value="1"/>
</dbReference>
<sequence length="211" mass="24036">MMPDTLQFDENGLLPAIIQDARDGRVLTLAYMNRTALDKTLETGETWLFSRTRQTLWHKGETSGNTQTVKHIAYDCDQDALLVQVEPLGPACHTGEMTCFHQSLYAEETPEPDVVTQLVQRIHNRHEKPAEGTYTNYLFQEGIDKILKKVGEETSEVIIGAKNQDTAETTWEIADLTYHTLVLMEVLGISVADIKRELYRRQLEKEGDERV</sequence>
<comment type="subcellular location">
    <subcellularLocation>
        <location evidence="3 15">Cytoplasm</location>
    </subcellularLocation>
</comment>
<dbReference type="Proteomes" id="UP001596620">
    <property type="component" value="Unassembled WGS sequence"/>
</dbReference>
<evidence type="ECO:0000259" key="16">
    <source>
        <dbReference type="Pfam" id="PF01502"/>
    </source>
</evidence>
<keyword evidence="14 15" id="KW-0511">Multifunctional enzyme</keyword>
<name>A0ABW2UVH0_9BACI</name>
<comment type="caution">
    <text evidence="17">The sequence shown here is derived from an EMBL/GenBank/DDBJ whole genome shotgun (WGS) entry which is preliminary data.</text>
</comment>